<evidence type="ECO:0000259" key="8">
    <source>
        <dbReference type="Pfam" id="PF08544"/>
    </source>
</evidence>
<keyword evidence="4" id="KW-0547">Nucleotide-binding</keyword>
<reference evidence="9 10" key="1">
    <citation type="submission" date="2017-06" db="EMBL/GenBank/DDBJ databases">
        <authorList>
            <consortium name="Pathogen Informatics"/>
        </authorList>
    </citation>
    <scope>NUCLEOTIDE SEQUENCE [LARGE SCALE GENOMIC DNA]</scope>
    <source>
        <strain evidence="9 10">NCTC13788</strain>
    </source>
</reference>
<dbReference type="SUPFAM" id="SSF54211">
    <property type="entry name" value="Ribosomal protein S5 domain 2-like"/>
    <property type="match status" value="1"/>
</dbReference>
<dbReference type="PRINTS" id="PR00959">
    <property type="entry name" value="MEVGALKINASE"/>
</dbReference>
<dbReference type="GO" id="GO:0005524">
    <property type="term" value="F:ATP binding"/>
    <property type="evidence" value="ECO:0007669"/>
    <property type="project" value="UniProtKB-KW"/>
</dbReference>
<gene>
    <name evidence="9" type="ORF">SAMEA4412692_02092</name>
</gene>
<protein>
    <recommendedName>
        <fullName evidence="2">phosphomevalonate kinase</fullName>
        <ecNumber evidence="2">2.7.4.2</ecNumber>
    </recommendedName>
</protein>
<proteinExistence type="predicted"/>
<evidence type="ECO:0000256" key="5">
    <source>
        <dbReference type="ARBA" id="ARBA00022777"/>
    </source>
</evidence>
<dbReference type="InterPro" id="IPR020568">
    <property type="entry name" value="Ribosomal_Su5_D2-typ_SF"/>
</dbReference>
<dbReference type="GO" id="GO:0019287">
    <property type="term" value="P:isopentenyl diphosphate biosynthetic process, mevalonate pathway"/>
    <property type="evidence" value="ECO:0007669"/>
    <property type="project" value="UniProtKB-UniPathway"/>
</dbReference>
<keyword evidence="10" id="KW-1185">Reference proteome</keyword>
<dbReference type="InterPro" id="IPR013750">
    <property type="entry name" value="GHMP_kinase_C_dom"/>
</dbReference>
<keyword evidence="5 9" id="KW-0418">Kinase</keyword>
<dbReference type="Pfam" id="PF08544">
    <property type="entry name" value="GHMP_kinases_C"/>
    <property type="match status" value="1"/>
</dbReference>
<evidence type="ECO:0000256" key="1">
    <source>
        <dbReference type="ARBA" id="ARBA00005017"/>
    </source>
</evidence>
<dbReference type="Pfam" id="PF00288">
    <property type="entry name" value="GHMP_kinases_N"/>
    <property type="match status" value="1"/>
</dbReference>
<dbReference type="OrthoDB" id="1522677at2"/>
<evidence type="ECO:0000313" key="9">
    <source>
        <dbReference type="EMBL" id="SNU90986.1"/>
    </source>
</evidence>
<dbReference type="InterPro" id="IPR036554">
    <property type="entry name" value="GHMP_kinase_C_sf"/>
</dbReference>
<dbReference type="AlphaFoldDB" id="A0A239T085"/>
<dbReference type="InterPro" id="IPR005917">
    <property type="entry name" value="Pmev_kinase_bact"/>
</dbReference>
<dbReference type="PANTHER" id="PTHR31814">
    <property type="match status" value="1"/>
</dbReference>
<dbReference type="Gene3D" id="3.30.230.10">
    <property type="match status" value="1"/>
</dbReference>
<comment type="pathway">
    <text evidence="1">Isoprenoid biosynthesis; isopentenyl diphosphate biosynthesis via mevalonate pathway; isopentenyl diphosphate from (R)-mevalonate: step 2/3.</text>
</comment>
<name>A0A239T085_9STRE</name>
<dbReference type="KEGG" id="smen:SAMEA4412692_2092"/>
<dbReference type="PANTHER" id="PTHR31814:SF2">
    <property type="entry name" value="PHOSPHOMEVALONATE KINASE"/>
    <property type="match status" value="1"/>
</dbReference>
<dbReference type="RefSeq" id="WP_018374070.1">
    <property type="nucleotide sequence ID" value="NZ_LT906439.1"/>
</dbReference>
<dbReference type="SUPFAM" id="SSF55060">
    <property type="entry name" value="GHMP Kinase, C-terminal domain"/>
    <property type="match status" value="1"/>
</dbReference>
<dbReference type="Proteomes" id="UP000215185">
    <property type="component" value="Chromosome 1"/>
</dbReference>
<dbReference type="InterPro" id="IPR035102">
    <property type="entry name" value="Phosphomevalonate_kinase"/>
</dbReference>
<feature type="domain" description="GHMP kinase C-terminal" evidence="8">
    <location>
        <begin position="270"/>
        <end position="354"/>
    </location>
</feature>
<dbReference type="EMBL" id="LT906439">
    <property type="protein sequence ID" value="SNU90986.1"/>
    <property type="molecule type" value="Genomic_DNA"/>
</dbReference>
<dbReference type="STRING" id="1123308.GCA_000380085_01537"/>
<organism evidence="9 10">
    <name type="scientific">Streptococcus merionis</name>
    <dbReference type="NCBI Taxonomy" id="400065"/>
    <lineage>
        <taxon>Bacteria</taxon>
        <taxon>Bacillati</taxon>
        <taxon>Bacillota</taxon>
        <taxon>Bacilli</taxon>
        <taxon>Lactobacillales</taxon>
        <taxon>Streptococcaceae</taxon>
        <taxon>Streptococcus</taxon>
    </lineage>
</organism>
<dbReference type="InterPro" id="IPR006204">
    <property type="entry name" value="GHMP_kinase_N_dom"/>
</dbReference>
<evidence type="ECO:0000259" key="7">
    <source>
        <dbReference type="Pfam" id="PF00288"/>
    </source>
</evidence>
<dbReference type="EC" id="2.7.4.2" evidence="2"/>
<dbReference type="UniPathway" id="UPA00057">
    <property type="reaction ID" value="UER00099"/>
</dbReference>
<evidence type="ECO:0000256" key="2">
    <source>
        <dbReference type="ARBA" id="ARBA00012958"/>
    </source>
</evidence>
<dbReference type="InterPro" id="IPR014721">
    <property type="entry name" value="Ribsml_uS5_D2-typ_fold_subgr"/>
</dbReference>
<feature type="domain" description="GHMP kinase N-terminal" evidence="7">
    <location>
        <begin position="106"/>
        <end position="179"/>
    </location>
</feature>
<keyword evidence="6" id="KW-0067">ATP-binding</keyword>
<evidence type="ECO:0000256" key="3">
    <source>
        <dbReference type="ARBA" id="ARBA00022679"/>
    </source>
</evidence>
<dbReference type="NCBIfam" id="TIGR01220">
    <property type="entry name" value="Pmev_kin_Gr_pos"/>
    <property type="match status" value="1"/>
</dbReference>
<dbReference type="Gene3D" id="3.30.70.890">
    <property type="entry name" value="GHMP kinase, C-terminal domain"/>
    <property type="match status" value="1"/>
</dbReference>
<accession>A0A239T085</accession>
<evidence type="ECO:0000256" key="6">
    <source>
        <dbReference type="ARBA" id="ARBA00022840"/>
    </source>
</evidence>
<keyword evidence="3" id="KW-0808">Transferase</keyword>
<evidence type="ECO:0000313" key="10">
    <source>
        <dbReference type="Proteomes" id="UP000215185"/>
    </source>
</evidence>
<sequence>MNKATRTKIQAQAPGKLFIAGEYAVVDGAPAIIVAVDRYLKVTVTPTDATGSLTSSQQPDLSFSWTRQAGRIVFSQHQPFTLVVTAMQMAEDYLSDCGISVTDEVYALQIESELDDEITGQKYGLGSSGAVTVAVIRAILTYFGQPAPAMLVYKLAVLTQLKLQLKGSFGDLAASSFGGWIAYCRPDKDWLLRAMAEQTIWQITDQAWPDLQVESLSLPAELKLLVGWTKSVASTEDLVGQMQQALSEEDKIQVHQDFLAKSHSCVDGLIAGFKRGDKNAILAGLRQNRQILQAYAKQVGFVIETPALISLMTLAEEVGAASKTSGAGGGDCGICLLETPEQEVQIRLVWKRAGILPLDLTPAKSQD</sequence>
<evidence type="ECO:0000256" key="4">
    <source>
        <dbReference type="ARBA" id="ARBA00022741"/>
    </source>
</evidence>
<dbReference type="GO" id="GO:0004631">
    <property type="term" value="F:phosphomevalonate kinase activity"/>
    <property type="evidence" value="ECO:0007669"/>
    <property type="project" value="UniProtKB-EC"/>
</dbReference>
<dbReference type="eggNOG" id="COG1577">
    <property type="taxonomic scope" value="Bacteria"/>
</dbReference>